<dbReference type="Gramene" id="OGLUM01G36870.1">
    <property type="protein sequence ID" value="OGLUM01G36870.1"/>
    <property type="gene ID" value="OGLUM01G36870"/>
</dbReference>
<reference evidence="3" key="3">
    <citation type="submission" date="2018-05" db="EMBL/GenBank/DDBJ databases">
        <title>OgluRS3 (Oryza glumaepatula Reference Sequence Version 3).</title>
        <authorList>
            <person name="Zhang J."/>
            <person name="Kudrna D."/>
            <person name="Lee S."/>
            <person name="Talag J."/>
            <person name="Welchert J."/>
            <person name="Wing R.A."/>
        </authorList>
    </citation>
    <scope>NUCLEOTIDE SEQUENCE [LARGE SCALE GENOMIC DNA]</scope>
</reference>
<organism evidence="3">
    <name type="scientific">Oryza glumipatula</name>
    <dbReference type="NCBI Taxonomy" id="40148"/>
    <lineage>
        <taxon>Eukaryota</taxon>
        <taxon>Viridiplantae</taxon>
        <taxon>Streptophyta</taxon>
        <taxon>Embryophyta</taxon>
        <taxon>Tracheophyta</taxon>
        <taxon>Spermatophyta</taxon>
        <taxon>Magnoliopsida</taxon>
        <taxon>Liliopsida</taxon>
        <taxon>Poales</taxon>
        <taxon>Poaceae</taxon>
        <taxon>BOP clade</taxon>
        <taxon>Oryzoideae</taxon>
        <taxon>Oryzeae</taxon>
        <taxon>Oryzinae</taxon>
        <taxon>Oryza</taxon>
    </lineage>
</organism>
<dbReference type="AlphaFoldDB" id="A0A0D9YFM5"/>
<dbReference type="HOGENOM" id="CLU_1818848_0_0_1"/>
<protein>
    <submittedName>
        <fullName evidence="3">Uncharacterized protein</fullName>
    </submittedName>
</protein>
<accession>A0A0D9YFM5</accession>
<feature type="transmembrane region" description="Helical" evidence="2">
    <location>
        <begin position="110"/>
        <end position="136"/>
    </location>
</feature>
<evidence type="ECO:0000256" key="1">
    <source>
        <dbReference type="SAM" id="MobiDB-lite"/>
    </source>
</evidence>
<name>A0A0D9YFM5_9ORYZ</name>
<keyword evidence="2" id="KW-1133">Transmembrane helix</keyword>
<feature type="region of interest" description="Disordered" evidence="1">
    <location>
        <begin position="1"/>
        <end position="38"/>
    </location>
</feature>
<evidence type="ECO:0000256" key="2">
    <source>
        <dbReference type="SAM" id="Phobius"/>
    </source>
</evidence>
<proteinExistence type="predicted"/>
<evidence type="ECO:0000313" key="3">
    <source>
        <dbReference type="EnsemblPlants" id="OGLUM01G36870.1"/>
    </source>
</evidence>
<keyword evidence="2" id="KW-0812">Transmembrane</keyword>
<evidence type="ECO:0000313" key="4">
    <source>
        <dbReference type="Proteomes" id="UP000026961"/>
    </source>
</evidence>
<sequence>MTRNKPVSACSASPSSPLGAPAAAAPPPLPRPCSAHRGRRRHHRSGLALICIAMEQLRLCDCLPPPRHVSLSASLPAPRGRPRSATAGPALLLLRAAAANPASIRTASALFLGIMCIGGTTAVVAGIATVVIPGLYPHQHDE</sequence>
<keyword evidence="4" id="KW-1185">Reference proteome</keyword>
<reference evidence="3" key="1">
    <citation type="submission" date="2013-08" db="EMBL/GenBank/DDBJ databases">
        <title>Oryza genome evolution.</title>
        <authorList>
            <person name="Wing R.A."/>
            <person name="Panaud O."/>
            <person name="Oliveira A.C."/>
        </authorList>
    </citation>
    <scope>NUCLEOTIDE SEQUENCE</scope>
</reference>
<feature type="compositionally biased region" description="Low complexity" evidence="1">
    <location>
        <begin position="8"/>
        <end position="23"/>
    </location>
</feature>
<reference evidence="3" key="2">
    <citation type="submission" date="2015-04" db="UniProtKB">
        <authorList>
            <consortium name="EnsemblPlants"/>
        </authorList>
    </citation>
    <scope>IDENTIFICATION</scope>
</reference>
<dbReference type="EnsemblPlants" id="OGLUM01G36870.1">
    <property type="protein sequence ID" value="OGLUM01G36870.1"/>
    <property type="gene ID" value="OGLUM01G36870"/>
</dbReference>
<keyword evidence="2" id="KW-0472">Membrane</keyword>
<dbReference type="Proteomes" id="UP000026961">
    <property type="component" value="Chromosome 1"/>
</dbReference>